<dbReference type="EMBL" id="JAUTFL010000003">
    <property type="protein sequence ID" value="MDW8644938.1"/>
    <property type="molecule type" value="Genomic_DNA"/>
</dbReference>
<dbReference type="AlphaFoldDB" id="A0AAJ2UHX2"/>
<evidence type="ECO:0000313" key="5">
    <source>
        <dbReference type="EMBL" id="MDW8644938.1"/>
    </source>
</evidence>
<evidence type="ECO:0000256" key="1">
    <source>
        <dbReference type="ARBA" id="ARBA00011046"/>
    </source>
</evidence>
<comment type="similarity">
    <text evidence="1">Belongs to the BlaI transcriptional regulatory family.</text>
</comment>
<evidence type="ECO:0000256" key="2">
    <source>
        <dbReference type="ARBA" id="ARBA00023015"/>
    </source>
</evidence>
<dbReference type="GO" id="GO:0045892">
    <property type="term" value="P:negative regulation of DNA-templated transcription"/>
    <property type="evidence" value="ECO:0007669"/>
    <property type="project" value="InterPro"/>
</dbReference>
<dbReference type="PIRSF" id="PIRSF019455">
    <property type="entry name" value="CopR_AtkY"/>
    <property type="match status" value="1"/>
</dbReference>
<comment type="caution">
    <text evidence="5">The sequence shown here is derived from an EMBL/GenBank/DDBJ whole genome shotgun (WGS) entry which is preliminary data.</text>
</comment>
<dbReference type="NCBIfam" id="TIGR02698">
    <property type="entry name" value="CopY_TcrY"/>
    <property type="match status" value="1"/>
</dbReference>
<proteinExistence type="inferred from homology"/>
<dbReference type="InterPro" id="IPR014071">
    <property type="entry name" value="Cu_transp_CopY/TcrY"/>
</dbReference>
<reference evidence="5" key="1">
    <citation type="submission" date="2023-07" db="EMBL/GenBank/DDBJ databases">
        <title>Characterization of virulence traits, antimicrobial resistance genes carried by mobile genetic elements and competence in Streptococcus suis strains isolated in France.</title>
        <authorList>
            <person name="Dechene-Tempier M."/>
            <person name="Marois-Crehan C."/>
            <person name="De Boisseson C."/>
            <person name="Lucas P."/>
            <person name="Bougeard S."/>
            <person name="Libante V."/>
            <person name="Payot S."/>
        </authorList>
    </citation>
    <scope>NUCLEOTIDE SEQUENCE</scope>
    <source>
        <strain evidence="5">1551</strain>
    </source>
</reference>
<protein>
    <submittedName>
        <fullName evidence="5">CopY/TcrY family copper transport repressor</fullName>
    </submittedName>
</protein>
<accession>A0AAJ2UHX2</accession>
<keyword evidence="2" id="KW-0805">Transcription regulation</keyword>
<dbReference type="InterPro" id="IPR036388">
    <property type="entry name" value="WH-like_DNA-bd_sf"/>
</dbReference>
<keyword evidence="3" id="KW-0238">DNA-binding</keyword>
<name>A0AAJ2UHX2_STRSU</name>
<evidence type="ECO:0000313" key="6">
    <source>
        <dbReference type="Proteomes" id="UP001276229"/>
    </source>
</evidence>
<dbReference type="Pfam" id="PF03965">
    <property type="entry name" value="Penicillinase_R"/>
    <property type="match status" value="1"/>
</dbReference>
<dbReference type="Gene3D" id="1.10.10.10">
    <property type="entry name" value="Winged helix-like DNA-binding domain superfamily/Winged helix DNA-binding domain"/>
    <property type="match status" value="1"/>
</dbReference>
<dbReference type="Proteomes" id="UP001276229">
    <property type="component" value="Unassembled WGS sequence"/>
</dbReference>
<sequence length="139" mass="16429">MKREISLSEWQVMRVLWAESQLTSRQIVERLIDNMDWNDKTIKTLLNRLVKKGYVTVIVEGRYYTYSPAIPEIDHVQTEIKLIIENICQTKHYEHLKEWLDYLVLSQNDIDHLISILEEKRVVAPEKVTCHCQAGQCNC</sequence>
<evidence type="ECO:0000256" key="4">
    <source>
        <dbReference type="ARBA" id="ARBA00023163"/>
    </source>
</evidence>
<evidence type="ECO:0000256" key="3">
    <source>
        <dbReference type="ARBA" id="ARBA00023125"/>
    </source>
</evidence>
<gene>
    <name evidence="5" type="ORF">Q7V66_02065</name>
</gene>
<dbReference type="SUPFAM" id="SSF46785">
    <property type="entry name" value="Winged helix' DNA-binding domain"/>
    <property type="match status" value="1"/>
</dbReference>
<dbReference type="GO" id="GO:0003677">
    <property type="term" value="F:DNA binding"/>
    <property type="evidence" value="ECO:0007669"/>
    <property type="project" value="UniProtKB-KW"/>
</dbReference>
<dbReference type="InterPro" id="IPR036390">
    <property type="entry name" value="WH_DNA-bd_sf"/>
</dbReference>
<dbReference type="InterPro" id="IPR005650">
    <property type="entry name" value="BlaI_family"/>
</dbReference>
<keyword evidence="4" id="KW-0804">Transcription</keyword>
<organism evidence="5 6">
    <name type="scientific">Streptococcus suis</name>
    <dbReference type="NCBI Taxonomy" id="1307"/>
    <lineage>
        <taxon>Bacteria</taxon>
        <taxon>Bacillati</taxon>
        <taxon>Bacillota</taxon>
        <taxon>Bacilli</taxon>
        <taxon>Lactobacillales</taxon>
        <taxon>Streptococcaceae</taxon>
        <taxon>Streptococcus</taxon>
    </lineage>
</organism>